<dbReference type="CDD" id="cd06203">
    <property type="entry name" value="methionine_synthase_red"/>
    <property type="match status" value="1"/>
</dbReference>
<dbReference type="Gene3D" id="3.40.50.80">
    <property type="entry name" value="Nucleotide-binding domain of ferredoxin-NADP reductase (FNR) module"/>
    <property type="match status" value="2"/>
</dbReference>
<name>A0A182F994_ANOAL</name>
<keyword evidence="2" id="KW-0285">Flavoprotein</keyword>
<dbReference type="PANTHER" id="PTHR19384">
    <property type="entry name" value="NITRIC OXIDE SYNTHASE-RELATED"/>
    <property type="match status" value="1"/>
</dbReference>
<dbReference type="GO" id="GO:0050667">
    <property type="term" value="P:homocysteine metabolic process"/>
    <property type="evidence" value="ECO:0007669"/>
    <property type="project" value="TreeGrafter"/>
</dbReference>
<dbReference type="EnsemblMetazoa" id="AALB003069-RA">
    <property type="protein sequence ID" value="AALB003069-PA"/>
    <property type="gene ID" value="AALB003069"/>
</dbReference>
<dbReference type="SUPFAM" id="SSF63380">
    <property type="entry name" value="Riboflavin synthase domain-like"/>
    <property type="match status" value="2"/>
</dbReference>
<dbReference type="VEuPathDB" id="VectorBase:AALB017379"/>
<accession>A0A182F994</accession>
<dbReference type="GO" id="GO:0030586">
    <property type="term" value="F:[methionine synthase] reductase (NADPH) activity"/>
    <property type="evidence" value="ECO:0007669"/>
    <property type="project" value="UniProtKB-EC"/>
</dbReference>
<dbReference type="Gene3D" id="1.20.990.10">
    <property type="entry name" value="NADPH-cytochrome p450 Reductase, Chain A, domain 3"/>
    <property type="match status" value="2"/>
</dbReference>
<dbReference type="PROSITE" id="PS51384">
    <property type="entry name" value="FAD_FR"/>
    <property type="match status" value="2"/>
</dbReference>
<dbReference type="InterPro" id="IPR003097">
    <property type="entry name" value="CysJ-like_FAD-binding"/>
</dbReference>
<feature type="domain" description="FAD-binding FR-type" evidence="7">
    <location>
        <begin position="49"/>
        <end position="290"/>
    </location>
</feature>
<dbReference type="Proteomes" id="UP000069272">
    <property type="component" value="Chromosome 2R"/>
</dbReference>
<dbReference type="GO" id="GO:0005829">
    <property type="term" value="C:cytosol"/>
    <property type="evidence" value="ECO:0007669"/>
    <property type="project" value="TreeGrafter"/>
</dbReference>
<dbReference type="Gene3D" id="2.40.30.10">
    <property type="entry name" value="Translation factors"/>
    <property type="match status" value="2"/>
</dbReference>
<evidence type="ECO:0000259" key="7">
    <source>
        <dbReference type="PROSITE" id="PS51384"/>
    </source>
</evidence>
<comment type="cofactor">
    <cofactor evidence="1">
        <name>FAD</name>
        <dbReference type="ChEBI" id="CHEBI:57692"/>
    </cofactor>
</comment>
<evidence type="ECO:0000313" key="9">
    <source>
        <dbReference type="Proteomes" id="UP000069272"/>
    </source>
</evidence>
<sequence>MNVLEQFKATALTHPKLPAQYIELNPVENGQAAQTDHLQSGSRQPFGSSDVHKTSILHYRVLAEGDDVKTVYEVTIKLPPGLEEDYYPGDAIGILTYNLPSEVDYLLDRLHLLPIADTPHEMKLVKPIKKKNAELPHYVPKMFTPRRLLSECLDIRITPRKVLLQALASYTTDECEKRLLEILSSKEGSNLYNELVMKSEMNLLHVLRYVASCRPPLAVLVEHLPRLQARPYSIASYGRENQFRIVFAMLNDGRVGLATHMLESKLLHPNRCDKHLYMYLRQLKPVFQYREEDLERNIIMIGPGTGMSPYLGFLEYRKRAKVAALSSNRKLKLGTAWLLTSCRYRDRNSLYDEELKQYLQSGLLDRLHIASSRDAESRYKFVQEIIEDRKEDLIELLMEDTTKLYLCGEGRTMLPRIQDTIVTCMSKVKSIPKAEAESLLAEYRKTGKYLYYSMIRTLSANTMDDNYHCRPCQFRSLNWNKAKTLSPYQRKNIYRPPFAATKVLLGTVTSTVKLCEGEDVKTVYDVQLGNFQHTGHRHWPGDTVGILTYNLREDVQYLLDHLGFGNNDAAASTADNGWRVEVDKGTTKKAAKVPPFVPTTVTLRRLFAECLDIRAIPKKAFLRALASYTADASERRFLEILCSKEGTAEYENIILKHGKGLLSLLKLVPSCLPPASLLVEHLPRLMPRPYSIANAYREDAASPVIRFLFSHNPIAPGITTTYLQGVRLGSPVHFYFRQSSDFTYRDSELPNDIVMVGTGTGISPYLAFLEHRAVALASGTPLGKAQLIVGFRYQDRGYLCREEIAEYVRRGVLDGCHEAFSRDGDARFKYVQDCIAERRASVEQTMAGGGIFYVCGDSKLLLPQIADTFTLNILAGSGSAALAGSSVKALKSAAKYREDVWL</sequence>
<protein>
    <recommendedName>
        <fullName evidence="6">Methionine synthase reductase</fullName>
        <ecNumber evidence="5">1.16.1.8</ecNumber>
    </recommendedName>
</protein>
<evidence type="ECO:0000256" key="3">
    <source>
        <dbReference type="ARBA" id="ARBA00022827"/>
    </source>
</evidence>
<evidence type="ECO:0000256" key="2">
    <source>
        <dbReference type="ARBA" id="ARBA00022630"/>
    </source>
</evidence>
<evidence type="ECO:0000256" key="4">
    <source>
        <dbReference type="ARBA" id="ARBA00023002"/>
    </source>
</evidence>
<dbReference type="InterPro" id="IPR017927">
    <property type="entry name" value="FAD-bd_FR_type"/>
</dbReference>
<dbReference type="GO" id="GO:0009086">
    <property type="term" value="P:methionine biosynthetic process"/>
    <property type="evidence" value="ECO:0007669"/>
    <property type="project" value="TreeGrafter"/>
</dbReference>
<dbReference type="AlphaFoldDB" id="A0A182F994"/>
<dbReference type="InterPro" id="IPR039261">
    <property type="entry name" value="FNR_nucleotide-bd"/>
</dbReference>
<keyword evidence="9" id="KW-1185">Reference proteome</keyword>
<evidence type="ECO:0000256" key="6">
    <source>
        <dbReference type="ARBA" id="ARBA00040659"/>
    </source>
</evidence>
<dbReference type="InterPro" id="IPR001709">
    <property type="entry name" value="Flavoprot_Pyr_Nucl_cyt_Rdtase"/>
</dbReference>
<reference evidence="8" key="2">
    <citation type="submission" date="2022-08" db="UniProtKB">
        <authorList>
            <consortium name="EnsemblMetazoa"/>
        </authorList>
    </citation>
    <scope>IDENTIFICATION</scope>
    <source>
        <strain evidence="8">STECLA/ALBI9_A</strain>
    </source>
</reference>
<reference evidence="8 9" key="1">
    <citation type="journal article" date="2017" name="G3 (Bethesda)">
        <title>The Physical Genome Mapping of Anopheles albimanus Corrected Scaffold Misassemblies and Identified Interarm Rearrangements in Genus Anopheles.</title>
        <authorList>
            <person name="Artemov G.N."/>
            <person name="Peery A.N."/>
            <person name="Jiang X."/>
            <person name="Tu Z."/>
            <person name="Stegniy V.N."/>
            <person name="Sharakhova M.V."/>
            <person name="Sharakhov I.V."/>
        </authorList>
    </citation>
    <scope>NUCLEOTIDE SEQUENCE [LARGE SCALE GENOMIC DNA]</scope>
    <source>
        <strain evidence="8 9">ALBI9_A</strain>
    </source>
</reference>
<keyword evidence="3" id="KW-0274">FAD</keyword>
<evidence type="ECO:0000256" key="5">
    <source>
        <dbReference type="ARBA" id="ARBA00039088"/>
    </source>
</evidence>
<evidence type="ECO:0000256" key="1">
    <source>
        <dbReference type="ARBA" id="ARBA00001974"/>
    </source>
</evidence>
<dbReference type="SUPFAM" id="SSF52343">
    <property type="entry name" value="Ferredoxin reductase-like, C-terminal NADP-linked domain"/>
    <property type="match status" value="2"/>
</dbReference>
<feature type="domain" description="FAD-binding FR-type" evidence="7">
    <location>
        <begin position="501"/>
        <end position="745"/>
    </location>
</feature>
<dbReference type="FunFam" id="1.20.990.10:FF:000007">
    <property type="entry name" value="Methionine synthase reductase"/>
    <property type="match status" value="2"/>
</dbReference>
<dbReference type="InterPro" id="IPR001433">
    <property type="entry name" value="OxRdtase_FAD/NAD-bd"/>
</dbReference>
<dbReference type="Pfam" id="PF00667">
    <property type="entry name" value="FAD_binding_1"/>
    <property type="match status" value="2"/>
</dbReference>
<dbReference type="Pfam" id="PF00175">
    <property type="entry name" value="NAD_binding_1"/>
    <property type="match status" value="2"/>
</dbReference>
<dbReference type="PANTHER" id="PTHR19384:SF84">
    <property type="entry name" value="METHIONINE SYNTHASE REDUCTASE"/>
    <property type="match status" value="1"/>
</dbReference>
<dbReference type="EC" id="1.16.1.8" evidence="5"/>
<organism evidence="8 9">
    <name type="scientific">Anopheles albimanus</name>
    <name type="common">New world malaria mosquito</name>
    <dbReference type="NCBI Taxonomy" id="7167"/>
    <lineage>
        <taxon>Eukaryota</taxon>
        <taxon>Metazoa</taxon>
        <taxon>Ecdysozoa</taxon>
        <taxon>Arthropoda</taxon>
        <taxon>Hexapoda</taxon>
        <taxon>Insecta</taxon>
        <taxon>Pterygota</taxon>
        <taxon>Neoptera</taxon>
        <taxon>Endopterygota</taxon>
        <taxon>Diptera</taxon>
        <taxon>Nematocera</taxon>
        <taxon>Culicoidea</taxon>
        <taxon>Culicidae</taxon>
        <taxon>Anophelinae</taxon>
        <taxon>Anopheles</taxon>
    </lineage>
</organism>
<dbReference type="InterPro" id="IPR023173">
    <property type="entry name" value="NADPH_Cyt_P450_Rdtase_alpha"/>
</dbReference>
<keyword evidence="4" id="KW-0560">Oxidoreductase</keyword>
<dbReference type="InterPro" id="IPR017938">
    <property type="entry name" value="Riboflavin_synthase-like_b-brl"/>
</dbReference>
<dbReference type="PRINTS" id="PR00371">
    <property type="entry name" value="FPNCR"/>
</dbReference>
<proteinExistence type="predicted"/>
<dbReference type="VEuPathDB" id="VectorBase:AALB20_034145"/>
<evidence type="ECO:0000313" key="8">
    <source>
        <dbReference type="EnsemblMetazoa" id="AALB003069-PA"/>
    </source>
</evidence>
<dbReference type="GO" id="GO:0050660">
    <property type="term" value="F:flavin adenine dinucleotide binding"/>
    <property type="evidence" value="ECO:0007669"/>
    <property type="project" value="TreeGrafter"/>
</dbReference>
<dbReference type="GO" id="GO:0010181">
    <property type="term" value="F:FMN binding"/>
    <property type="evidence" value="ECO:0007669"/>
    <property type="project" value="TreeGrafter"/>
</dbReference>
<dbReference type="VEuPathDB" id="VectorBase:AALB017380"/>
<dbReference type="STRING" id="7167.A0A182F994"/>
<dbReference type="VEuPathDB" id="VectorBase:AALB20_028884"/>